<dbReference type="EnsemblMetazoa" id="CLYHEMT019907.1">
    <property type="protein sequence ID" value="CLYHEMP019907.1"/>
    <property type="gene ID" value="CLYHEMG019907"/>
</dbReference>
<dbReference type="Gene3D" id="3.30.460.10">
    <property type="entry name" value="Beta Polymerase, domain 2"/>
    <property type="match status" value="1"/>
</dbReference>
<evidence type="ECO:0000256" key="6">
    <source>
        <dbReference type="ARBA" id="ARBA00023242"/>
    </source>
</evidence>
<dbReference type="GO" id="GO:0045893">
    <property type="term" value="P:positive regulation of DNA-templated transcription"/>
    <property type="evidence" value="ECO:0007669"/>
    <property type="project" value="TreeGrafter"/>
</dbReference>
<organism evidence="9 10">
    <name type="scientific">Clytia hemisphaerica</name>
    <dbReference type="NCBI Taxonomy" id="252671"/>
    <lineage>
        <taxon>Eukaryota</taxon>
        <taxon>Metazoa</taxon>
        <taxon>Cnidaria</taxon>
        <taxon>Hydrozoa</taxon>
        <taxon>Hydroidolina</taxon>
        <taxon>Leptothecata</taxon>
        <taxon>Obeliida</taxon>
        <taxon>Clytiidae</taxon>
        <taxon>Clytia</taxon>
    </lineage>
</organism>
<protein>
    <recommendedName>
        <fullName evidence="8">DZF domain-containing protein</fullName>
    </recommendedName>
</protein>
<dbReference type="InterPro" id="IPR043519">
    <property type="entry name" value="NT_sf"/>
</dbReference>
<dbReference type="PROSITE" id="PS50152">
    <property type="entry name" value="25A_SYNTH_3"/>
    <property type="match status" value="1"/>
</dbReference>
<dbReference type="PANTHER" id="PTHR46447:SF1">
    <property type="entry name" value="INTERLEUKIN ENHANCER-BINDING FACTOR 2"/>
    <property type="match status" value="1"/>
</dbReference>
<evidence type="ECO:0000259" key="8">
    <source>
        <dbReference type="PROSITE" id="PS51703"/>
    </source>
</evidence>
<dbReference type="GO" id="GO:0003677">
    <property type="term" value="F:DNA binding"/>
    <property type="evidence" value="ECO:0007669"/>
    <property type="project" value="UniProtKB-KW"/>
</dbReference>
<feature type="region of interest" description="Disordered" evidence="7">
    <location>
        <begin position="401"/>
        <end position="436"/>
    </location>
</feature>
<dbReference type="SUPFAM" id="SSF81301">
    <property type="entry name" value="Nucleotidyltransferase"/>
    <property type="match status" value="1"/>
</dbReference>
<dbReference type="Gene3D" id="1.10.1410.40">
    <property type="match status" value="1"/>
</dbReference>
<dbReference type="GO" id="GO:0003725">
    <property type="term" value="F:double-stranded RNA binding"/>
    <property type="evidence" value="ECO:0007669"/>
    <property type="project" value="TreeGrafter"/>
</dbReference>
<dbReference type="InterPro" id="IPR049402">
    <property type="entry name" value="DZF_dom_C"/>
</dbReference>
<dbReference type="PANTHER" id="PTHR46447">
    <property type="entry name" value="INTERLEUKIN ENHANCER-BINDING FACTOR"/>
    <property type="match status" value="1"/>
</dbReference>
<keyword evidence="6" id="KW-0539">Nucleus</keyword>
<dbReference type="InterPro" id="IPR006561">
    <property type="entry name" value="DZF_dom"/>
</dbReference>
<evidence type="ECO:0000256" key="3">
    <source>
        <dbReference type="ARBA" id="ARBA00023125"/>
    </source>
</evidence>
<feature type="compositionally biased region" description="Low complexity" evidence="7">
    <location>
        <begin position="23"/>
        <end position="41"/>
    </location>
</feature>
<keyword evidence="10" id="KW-1185">Reference proteome</keyword>
<evidence type="ECO:0000313" key="10">
    <source>
        <dbReference type="Proteomes" id="UP000594262"/>
    </source>
</evidence>
<evidence type="ECO:0000256" key="4">
    <source>
        <dbReference type="ARBA" id="ARBA00023159"/>
    </source>
</evidence>
<dbReference type="GO" id="GO:0071013">
    <property type="term" value="C:catalytic step 2 spliceosome"/>
    <property type="evidence" value="ECO:0007669"/>
    <property type="project" value="TreeGrafter"/>
</dbReference>
<keyword evidence="5" id="KW-0804">Transcription</keyword>
<dbReference type="SMART" id="SM00572">
    <property type="entry name" value="DZF"/>
    <property type="match status" value="1"/>
</dbReference>
<feature type="region of interest" description="Disordered" evidence="7">
    <location>
        <begin position="1"/>
        <end position="52"/>
    </location>
</feature>
<dbReference type="Pfam" id="PF20965">
    <property type="entry name" value="DZF_C"/>
    <property type="match status" value="1"/>
</dbReference>
<dbReference type="InterPro" id="IPR052134">
    <property type="entry name" value="ILF2"/>
</dbReference>
<evidence type="ECO:0000256" key="1">
    <source>
        <dbReference type="ARBA" id="ARBA00004123"/>
    </source>
</evidence>
<comment type="subcellular location">
    <subcellularLocation>
        <location evidence="1">Nucleus</location>
    </subcellularLocation>
</comment>
<proteinExistence type="predicted"/>
<dbReference type="InterPro" id="IPR049401">
    <property type="entry name" value="DZF_dom_N"/>
</dbReference>
<name>A0A7M5X9D6_9CNID</name>
<feature type="compositionally biased region" description="Basic residues" evidence="7">
    <location>
        <begin position="1"/>
        <end position="13"/>
    </location>
</feature>
<keyword evidence="4" id="KW-0010">Activator</keyword>
<feature type="compositionally biased region" description="Basic and acidic residues" evidence="7">
    <location>
        <begin position="406"/>
        <end position="436"/>
    </location>
</feature>
<feature type="domain" description="DZF" evidence="8">
    <location>
        <begin position="50"/>
        <end position="419"/>
    </location>
</feature>
<evidence type="ECO:0000256" key="2">
    <source>
        <dbReference type="ARBA" id="ARBA00023015"/>
    </source>
</evidence>
<sequence>MTRTKQGARRGRNRGGPYGGRPAGPFGPHGMRRGPMGMMGRPQGGNKQGPPMTHYAFDPVVVEPHFGKADPPSNETALNDALLKKSQQLTPTTLEQGSVQNLVSKMESVLEGLILSPTGLNIPVEEMRAVGSFKKGTMLAGHPVADLVIILKETPGAADIENLANKVQEKLKEATPSEDFPTQANEGGFNDLNFSFCSLLDFPTQANEGGFNTTSSERALVRVLVTTLPKNLFEVDTQKHVDSKLLEGALATIRHARWFEESASHTTIRFLIRLLKDLKKRFAGLAGLTPWLIDLLAFKSATGPNGSNLPITAAFRRALQLLAAGCFLPGSVGILDPCESGQVRAHSVLGLEEQDLLCMTSQTLLRTLSHGAYNEILGGDGAVSTSLDTDITSWGGTIVTPGEPAYNKEAHKKESELLEKMNEETSGEQKKAGENK</sequence>
<dbReference type="AlphaFoldDB" id="A0A7M5X9D6"/>
<keyword evidence="3" id="KW-0238">DNA-binding</keyword>
<evidence type="ECO:0000313" key="9">
    <source>
        <dbReference type="EnsemblMetazoa" id="CLYHEMP019907.1"/>
    </source>
</evidence>
<evidence type="ECO:0000256" key="7">
    <source>
        <dbReference type="SAM" id="MobiDB-lite"/>
    </source>
</evidence>
<dbReference type="Pfam" id="PF07528">
    <property type="entry name" value="DZF_N"/>
    <property type="match status" value="1"/>
</dbReference>
<dbReference type="PROSITE" id="PS51703">
    <property type="entry name" value="DZF"/>
    <property type="match status" value="1"/>
</dbReference>
<keyword evidence="2" id="KW-0805">Transcription regulation</keyword>
<dbReference type="Proteomes" id="UP000594262">
    <property type="component" value="Unplaced"/>
</dbReference>
<accession>A0A7M5X9D6</accession>
<dbReference type="OrthoDB" id="5775647at2759"/>
<evidence type="ECO:0000256" key="5">
    <source>
        <dbReference type="ARBA" id="ARBA00023163"/>
    </source>
</evidence>
<reference evidence="9" key="1">
    <citation type="submission" date="2021-01" db="UniProtKB">
        <authorList>
            <consortium name="EnsemblMetazoa"/>
        </authorList>
    </citation>
    <scope>IDENTIFICATION</scope>
</reference>